<dbReference type="Proteomes" id="UP000239273">
    <property type="component" value="Unassembled WGS sequence"/>
</dbReference>
<dbReference type="RefSeq" id="WP_105062928.1">
    <property type="nucleotide sequence ID" value="NZ_BSOU01000007.1"/>
</dbReference>
<dbReference type="EMBL" id="BSOU01000007">
    <property type="protein sequence ID" value="GLR75968.1"/>
    <property type="molecule type" value="Genomic_DNA"/>
</dbReference>
<reference evidence="2 3" key="2">
    <citation type="submission" date="2016-12" db="EMBL/GenBank/DDBJ databases">
        <title>Diversity of luminous bacteria.</title>
        <authorList>
            <person name="Yoshizawa S."/>
            <person name="Kogure K."/>
        </authorList>
    </citation>
    <scope>NUCLEOTIDE SEQUENCE [LARGE SCALE GENOMIC DNA]</scope>
    <source>
        <strain evidence="2 3">NBRC 105001</strain>
    </source>
</reference>
<keyword evidence="4" id="KW-1185">Reference proteome</keyword>
<comment type="caution">
    <text evidence="2">The sequence shown here is derived from an EMBL/GenBank/DDBJ whole genome shotgun (WGS) entry which is preliminary data.</text>
</comment>
<proteinExistence type="predicted"/>
<evidence type="ECO:0000313" key="1">
    <source>
        <dbReference type="EMBL" id="GLR75968.1"/>
    </source>
</evidence>
<evidence type="ECO:0000313" key="3">
    <source>
        <dbReference type="Proteomes" id="UP000239273"/>
    </source>
</evidence>
<evidence type="ECO:0000313" key="4">
    <source>
        <dbReference type="Proteomes" id="UP001156660"/>
    </source>
</evidence>
<dbReference type="AlphaFoldDB" id="A0A2S7XIA6"/>
<organism evidence="2 3">
    <name type="scientific">Aliivibrio sifiae</name>
    <dbReference type="NCBI Taxonomy" id="566293"/>
    <lineage>
        <taxon>Bacteria</taxon>
        <taxon>Pseudomonadati</taxon>
        <taxon>Pseudomonadota</taxon>
        <taxon>Gammaproteobacteria</taxon>
        <taxon>Vibrionales</taxon>
        <taxon>Vibrionaceae</taxon>
        <taxon>Aliivibrio</taxon>
    </lineage>
</organism>
<dbReference type="EMBL" id="MSCP01000001">
    <property type="protein sequence ID" value="PQJ93132.1"/>
    <property type="molecule type" value="Genomic_DNA"/>
</dbReference>
<sequence>MNKYQNMTPQEILSEAKTLAQEATVLAEKTGIKALSIESINKSENAVLNQVFELIALAHSVKDDLKIRVTFSTGIKAVYLTAEFNDSEEQLDCGFVSLDEPKVLEELLKIEDKLLSLVAEAKDKKEEIVCA</sequence>
<reference evidence="4" key="3">
    <citation type="journal article" date="2019" name="Int. J. Syst. Evol. Microbiol.">
        <title>The Global Catalogue of Microorganisms (GCM) 10K type strain sequencing project: providing services to taxonomists for standard genome sequencing and annotation.</title>
        <authorList>
            <consortium name="The Broad Institute Genomics Platform"/>
            <consortium name="The Broad Institute Genome Sequencing Center for Infectious Disease"/>
            <person name="Wu L."/>
            <person name="Ma J."/>
        </authorList>
    </citation>
    <scope>NUCLEOTIDE SEQUENCE [LARGE SCALE GENOMIC DNA]</scope>
    <source>
        <strain evidence="4">NBRC 105001</strain>
    </source>
</reference>
<gene>
    <name evidence="2" type="ORF">BTO23_03285</name>
    <name evidence="1" type="ORF">GCM10007855_28420</name>
</gene>
<accession>A0A2S7XIA6</accession>
<reference evidence="1" key="4">
    <citation type="submission" date="2023-01" db="EMBL/GenBank/DDBJ databases">
        <title>Draft genome sequence of Aliivibrio sifiae strain NBRC 105001.</title>
        <authorList>
            <person name="Sun Q."/>
            <person name="Mori K."/>
        </authorList>
    </citation>
    <scope>NUCLEOTIDE SEQUENCE</scope>
    <source>
        <strain evidence="1">NBRC 105001</strain>
    </source>
</reference>
<reference evidence="1" key="1">
    <citation type="journal article" date="2014" name="Int. J. Syst. Evol. Microbiol.">
        <title>Complete genome of a new Firmicutes species belonging to the dominant human colonic microbiota ('Ruminococcus bicirculans') reveals two chromosomes and a selective capacity to utilize plant glucans.</title>
        <authorList>
            <consortium name="NISC Comparative Sequencing Program"/>
            <person name="Wegmann U."/>
            <person name="Louis P."/>
            <person name="Goesmann A."/>
            <person name="Henrissat B."/>
            <person name="Duncan S.H."/>
            <person name="Flint H.J."/>
        </authorList>
    </citation>
    <scope>NUCLEOTIDE SEQUENCE</scope>
    <source>
        <strain evidence="1">NBRC 105001</strain>
    </source>
</reference>
<name>A0A2S7XIA6_9GAMM</name>
<evidence type="ECO:0000313" key="2">
    <source>
        <dbReference type="EMBL" id="PQJ93132.1"/>
    </source>
</evidence>
<dbReference type="Proteomes" id="UP001156660">
    <property type="component" value="Unassembled WGS sequence"/>
</dbReference>
<protein>
    <submittedName>
        <fullName evidence="2">Uncharacterized protein</fullName>
    </submittedName>
</protein>